<dbReference type="Proteomes" id="UP000681722">
    <property type="component" value="Unassembled WGS sequence"/>
</dbReference>
<evidence type="ECO:0000313" key="5">
    <source>
        <dbReference type="EMBL" id="CAF3916457.1"/>
    </source>
</evidence>
<dbReference type="Proteomes" id="UP000663829">
    <property type="component" value="Unassembled WGS sequence"/>
</dbReference>
<protein>
    <submittedName>
        <fullName evidence="3">Uncharacterized protein</fullName>
    </submittedName>
</protein>
<evidence type="ECO:0000313" key="3">
    <source>
        <dbReference type="EMBL" id="CAF1152963.1"/>
    </source>
</evidence>
<dbReference type="Proteomes" id="UP000677228">
    <property type="component" value="Unassembled WGS sequence"/>
</dbReference>
<proteinExistence type="predicted"/>
<dbReference type="EMBL" id="CAJNOQ010006950">
    <property type="protein sequence ID" value="CAF1152963.1"/>
    <property type="molecule type" value="Genomic_DNA"/>
</dbReference>
<keyword evidence="6" id="KW-1185">Reference proteome</keyword>
<dbReference type="Proteomes" id="UP000682733">
    <property type="component" value="Unassembled WGS sequence"/>
</dbReference>
<feature type="region of interest" description="Disordered" evidence="1">
    <location>
        <begin position="1"/>
        <end position="27"/>
    </location>
</feature>
<gene>
    <name evidence="3" type="ORF">GPM918_LOCUS21279</name>
    <name evidence="2" type="ORF">OVA965_LOCUS16295</name>
    <name evidence="5" type="ORF">SRO942_LOCUS21276</name>
    <name evidence="4" type="ORF">TMI583_LOCUS16304</name>
</gene>
<sequence>MPQTQRPTAITTSQDSSTKDDDDLNERGSEDFIRKNFIRFFGNNQEVDQWLAATIVQFEDFKILQSNSNQDVPGRTPTEYSLNILKELFSREELQTRKLPRNRLLKNLINEQLTDQQLDSEKID</sequence>
<dbReference type="AlphaFoldDB" id="A0A814SX09"/>
<feature type="compositionally biased region" description="Polar residues" evidence="1">
    <location>
        <begin position="1"/>
        <end position="10"/>
    </location>
</feature>
<reference evidence="3" key="1">
    <citation type="submission" date="2021-02" db="EMBL/GenBank/DDBJ databases">
        <authorList>
            <person name="Nowell W R."/>
        </authorList>
    </citation>
    <scope>NUCLEOTIDE SEQUENCE</scope>
</reference>
<evidence type="ECO:0000313" key="4">
    <source>
        <dbReference type="EMBL" id="CAF3805420.1"/>
    </source>
</evidence>
<organism evidence="3 6">
    <name type="scientific">Didymodactylos carnosus</name>
    <dbReference type="NCBI Taxonomy" id="1234261"/>
    <lineage>
        <taxon>Eukaryota</taxon>
        <taxon>Metazoa</taxon>
        <taxon>Spiralia</taxon>
        <taxon>Gnathifera</taxon>
        <taxon>Rotifera</taxon>
        <taxon>Eurotatoria</taxon>
        <taxon>Bdelloidea</taxon>
        <taxon>Philodinida</taxon>
        <taxon>Philodinidae</taxon>
        <taxon>Didymodactylos</taxon>
    </lineage>
</organism>
<evidence type="ECO:0000313" key="6">
    <source>
        <dbReference type="Proteomes" id="UP000663829"/>
    </source>
</evidence>
<accession>A0A814SX09</accession>
<dbReference type="EMBL" id="CAJOBC010006950">
    <property type="protein sequence ID" value="CAF3916457.1"/>
    <property type="molecule type" value="Genomic_DNA"/>
</dbReference>
<evidence type="ECO:0000313" key="2">
    <source>
        <dbReference type="EMBL" id="CAF1037216.1"/>
    </source>
</evidence>
<dbReference type="EMBL" id="CAJNOK010007538">
    <property type="protein sequence ID" value="CAF1037216.1"/>
    <property type="molecule type" value="Genomic_DNA"/>
</dbReference>
<name>A0A814SX09_9BILA</name>
<dbReference type="EMBL" id="CAJOBA010007549">
    <property type="protein sequence ID" value="CAF3805420.1"/>
    <property type="molecule type" value="Genomic_DNA"/>
</dbReference>
<comment type="caution">
    <text evidence="3">The sequence shown here is derived from an EMBL/GenBank/DDBJ whole genome shotgun (WGS) entry which is preliminary data.</text>
</comment>
<evidence type="ECO:0000256" key="1">
    <source>
        <dbReference type="SAM" id="MobiDB-lite"/>
    </source>
</evidence>